<reference evidence="2 3" key="1">
    <citation type="submission" date="2022-12" db="EMBL/GenBank/DDBJ databases">
        <title>Chromosome-level genome of Tegillarca granosa.</title>
        <authorList>
            <person name="Kim J."/>
        </authorList>
    </citation>
    <scope>NUCLEOTIDE SEQUENCE [LARGE SCALE GENOMIC DNA]</scope>
    <source>
        <strain evidence="2">Teg-2019</strain>
        <tissue evidence="2">Adductor muscle</tissue>
    </source>
</reference>
<accession>A0ABQ9FB97</accession>
<sequence length="143" mass="16810">MESKKKKFFQIRIKGFFNKNKYRRKLSSLNFCVKKKNFFVFFHYVIYENINCHQINNCLKKVLSNVVQNVTINFVFEFYVVGSSPFIQQMHSTLMLICLTFLLAFANNIIPTIPSITLQVVGFCFQIVERVAVLTSLFAFLMH</sequence>
<organism evidence="2 3">
    <name type="scientific">Tegillarca granosa</name>
    <name type="common">Malaysian cockle</name>
    <name type="synonym">Anadara granosa</name>
    <dbReference type="NCBI Taxonomy" id="220873"/>
    <lineage>
        <taxon>Eukaryota</taxon>
        <taxon>Metazoa</taxon>
        <taxon>Spiralia</taxon>
        <taxon>Lophotrochozoa</taxon>
        <taxon>Mollusca</taxon>
        <taxon>Bivalvia</taxon>
        <taxon>Autobranchia</taxon>
        <taxon>Pteriomorphia</taxon>
        <taxon>Arcoida</taxon>
        <taxon>Arcoidea</taxon>
        <taxon>Arcidae</taxon>
        <taxon>Tegillarca</taxon>
    </lineage>
</organism>
<comment type="caution">
    <text evidence="2">The sequence shown here is derived from an EMBL/GenBank/DDBJ whole genome shotgun (WGS) entry which is preliminary data.</text>
</comment>
<keyword evidence="1" id="KW-0812">Transmembrane</keyword>
<evidence type="ECO:0000256" key="1">
    <source>
        <dbReference type="SAM" id="Phobius"/>
    </source>
</evidence>
<protein>
    <submittedName>
        <fullName evidence="2">Uncharacterized protein</fullName>
    </submittedName>
</protein>
<evidence type="ECO:0000313" key="2">
    <source>
        <dbReference type="EMBL" id="KAJ8313122.1"/>
    </source>
</evidence>
<gene>
    <name evidence="2" type="ORF">KUTeg_010495</name>
</gene>
<proteinExistence type="predicted"/>
<feature type="transmembrane region" description="Helical" evidence="1">
    <location>
        <begin position="93"/>
        <end position="110"/>
    </location>
</feature>
<name>A0ABQ9FB97_TEGGR</name>
<evidence type="ECO:0000313" key="3">
    <source>
        <dbReference type="Proteomes" id="UP001217089"/>
    </source>
</evidence>
<keyword evidence="1" id="KW-0472">Membrane</keyword>
<keyword evidence="3" id="KW-1185">Reference proteome</keyword>
<feature type="transmembrane region" description="Helical" evidence="1">
    <location>
        <begin position="116"/>
        <end position="141"/>
    </location>
</feature>
<keyword evidence="1" id="KW-1133">Transmembrane helix</keyword>
<dbReference type="EMBL" id="JARBDR010000440">
    <property type="protein sequence ID" value="KAJ8313122.1"/>
    <property type="molecule type" value="Genomic_DNA"/>
</dbReference>
<dbReference type="Proteomes" id="UP001217089">
    <property type="component" value="Unassembled WGS sequence"/>
</dbReference>
<feature type="non-terminal residue" evidence="2">
    <location>
        <position position="143"/>
    </location>
</feature>